<feature type="domain" description="GWxTD" evidence="1">
    <location>
        <begin position="246"/>
        <end position="415"/>
    </location>
</feature>
<gene>
    <name evidence="2" type="ORF">FRX97_08585</name>
</gene>
<dbReference type="RefSeq" id="WP_147014799.1">
    <property type="nucleotide sequence ID" value="NZ_VORB01000007.1"/>
</dbReference>
<organism evidence="2 3">
    <name type="scientific">Luteibaculum oceani</name>
    <dbReference type="NCBI Taxonomy" id="1294296"/>
    <lineage>
        <taxon>Bacteria</taxon>
        <taxon>Pseudomonadati</taxon>
        <taxon>Bacteroidota</taxon>
        <taxon>Flavobacteriia</taxon>
        <taxon>Flavobacteriales</taxon>
        <taxon>Luteibaculaceae</taxon>
        <taxon>Luteibaculum</taxon>
    </lineage>
</organism>
<sequence length="421" mass="49545">MKIPRIFLHITILLTCLLTSTCSPKTTSSIAEKSRINQQVDLHPKLQFFRQDHKLLRLYFSLPTENLLFARRSENQPLQAELRVTVSGIDSKAELKHWEITRDYRLSKKHSDFFWIDHLDLSSKSDYRGEAIVTIQDLVRGAEFTAYTRISEARISSQKFLTIDASSKAPLLKEYYHTTDSLIIHYGKSDATELYVNIYDYPENAAPAPFVEPWKLHLPKFQKQLQILVRDQKCKLPHTLKPKIFEIRADSESDDYGLILPFFKPGFPKIKDGEDMIYPLRYITTDEEFDKLKASNNYRKSAEEFWLKRCKSKDKARDILGEYYRRVLYANENFTSFVPGWKSDRGMIYTIFGNPDNITKRPGQEIWVYGREINTVRLSFTFVQRENMFSFNHYELLRNGGYKAIWDLATNSWRNGRIFNY</sequence>
<evidence type="ECO:0000313" key="3">
    <source>
        <dbReference type="Proteomes" id="UP000321168"/>
    </source>
</evidence>
<dbReference type="AlphaFoldDB" id="A0A5C6UYK6"/>
<evidence type="ECO:0000313" key="2">
    <source>
        <dbReference type="EMBL" id="TXC78377.1"/>
    </source>
</evidence>
<proteinExistence type="predicted"/>
<comment type="caution">
    <text evidence="2">The sequence shown here is derived from an EMBL/GenBank/DDBJ whole genome shotgun (WGS) entry which is preliminary data.</text>
</comment>
<evidence type="ECO:0000259" key="1">
    <source>
        <dbReference type="Pfam" id="PF20094"/>
    </source>
</evidence>
<name>A0A5C6UYK6_9FLAO</name>
<protein>
    <submittedName>
        <fullName evidence="2">GWxTD domain-containing protein</fullName>
    </submittedName>
</protein>
<accession>A0A5C6UYK6</accession>
<dbReference type="InterPro" id="IPR030959">
    <property type="entry name" value="GWxTD_dom"/>
</dbReference>
<dbReference type="Proteomes" id="UP000321168">
    <property type="component" value="Unassembled WGS sequence"/>
</dbReference>
<dbReference type="OrthoDB" id="9814412at2"/>
<dbReference type="Pfam" id="PF20094">
    <property type="entry name" value="GWxTD_dom"/>
    <property type="match status" value="1"/>
</dbReference>
<keyword evidence="3" id="KW-1185">Reference proteome</keyword>
<dbReference type="EMBL" id="VORB01000007">
    <property type="protein sequence ID" value="TXC78377.1"/>
    <property type="molecule type" value="Genomic_DNA"/>
</dbReference>
<dbReference type="NCBIfam" id="TIGR04514">
    <property type="entry name" value="GWxTD_dom"/>
    <property type="match status" value="1"/>
</dbReference>
<reference evidence="2 3" key="1">
    <citation type="submission" date="2019-08" db="EMBL/GenBank/DDBJ databases">
        <title>Genome of Luteibaculum oceani JCM 18817.</title>
        <authorList>
            <person name="Bowman J.P."/>
        </authorList>
    </citation>
    <scope>NUCLEOTIDE SEQUENCE [LARGE SCALE GENOMIC DNA]</scope>
    <source>
        <strain evidence="2 3">JCM 18817</strain>
    </source>
</reference>